<evidence type="ECO:0000256" key="1">
    <source>
        <dbReference type="ARBA" id="ARBA00006484"/>
    </source>
</evidence>
<dbReference type="Proteomes" id="UP000256645">
    <property type="component" value="Unassembled WGS sequence"/>
</dbReference>
<dbReference type="EMBL" id="PDLM01000014">
    <property type="protein sequence ID" value="RDW61984.1"/>
    <property type="molecule type" value="Genomic_DNA"/>
</dbReference>
<dbReference type="GO" id="GO:0016491">
    <property type="term" value="F:oxidoreductase activity"/>
    <property type="evidence" value="ECO:0007669"/>
    <property type="project" value="UniProtKB-KW"/>
</dbReference>
<keyword evidence="4" id="KW-1185">Reference proteome</keyword>
<dbReference type="STRING" id="1849047.A0A3D8QKM4"/>
<dbReference type="InterPro" id="IPR002347">
    <property type="entry name" value="SDR_fam"/>
</dbReference>
<evidence type="ECO:0000256" key="2">
    <source>
        <dbReference type="ARBA" id="ARBA00023002"/>
    </source>
</evidence>
<organism evidence="3 4">
    <name type="scientific">Coleophoma cylindrospora</name>
    <dbReference type="NCBI Taxonomy" id="1849047"/>
    <lineage>
        <taxon>Eukaryota</taxon>
        <taxon>Fungi</taxon>
        <taxon>Dikarya</taxon>
        <taxon>Ascomycota</taxon>
        <taxon>Pezizomycotina</taxon>
        <taxon>Leotiomycetes</taxon>
        <taxon>Helotiales</taxon>
        <taxon>Dermateaceae</taxon>
        <taxon>Coleophoma</taxon>
    </lineage>
</organism>
<dbReference type="GO" id="GO:0005737">
    <property type="term" value="C:cytoplasm"/>
    <property type="evidence" value="ECO:0007669"/>
    <property type="project" value="TreeGrafter"/>
</dbReference>
<name>A0A3D8QKM4_9HELO</name>
<gene>
    <name evidence="3" type="ORF">BP6252_11417</name>
</gene>
<sequence>MGSVEQKVAIVTGSTSGIGHDLVKHLHSLGYKVAITGRRAELGEAIAKEIDASGETAMFVECDVANYASQTKMFQAVWNKWSRLDVLIPNAGRVDMGSIYNFSRRNAPVTETPPEPDLTCTEIDWKGVVYGTVLATHFMRHNKVPGGKIIITGSMIGIHPCPTFPEYCAVKAAVVQWARSMAPLLLTKEGITINVVLPGAVDTPAMPDFTTAFEPGHLTLKSCLISAYDVYLNDEANQRTGEALETAHDKHFWYEAPEYKGGDVSERNTKAYEPWFAMMHGERSELSNALQGPPSNA</sequence>
<dbReference type="PANTHER" id="PTHR44229">
    <property type="entry name" value="15-HYDROXYPROSTAGLANDIN DEHYDROGENASE [NAD(+)]"/>
    <property type="match status" value="1"/>
</dbReference>
<comment type="caution">
    <text evidence="3">The sequence shown here is derived from an EMBL/GenBank/DDBJ whole genome shotgun (WGS) entry which is preliminary data.</text>
</comment>
<dbReference type="Gene3D" id="3.40.50.720">
    <property type="entry name" value="NAD(P)-binding Rossmann-like Domain"/>
    <property type="match status" value="1"/>
</dbReference>
<keyword evidence="2" id="KW-0560">Oxidoreductase</keyword>
<dbReference type="PRINTS" id="PR00081">
    <property type="entry name" value="GDHRDH"/>
</dbReference>
<protein>
    <recommendedName>
        <fullName evidence="5">15-hydroxyprostaglandin dehydrogenase</fullName>
    </recommendedName>
</protein>
<evidence type="ECO:0000313" key="3">
    <source>
        <dbReference type="EMBL" id="RDW61984.1"/>
    </source>
</evidence>
<dbReference type="InterPro" id="IPR036291">
    <property type="entry name" value="NAD(P)-bd_dom_sf"/>
</dbReference>
<evidence type="ECO:0008006" key="5">
    <source>
        <dbReference type="Google" id="ProtNLM"/>
    </source>
</evidence>
<evidence type="ECO:0000313" key="4">
    <source>
        <dbReference type="Proteomes" id="UP000256645"/>
    </source>
</evidence>
<comment type="similarity">
    <text evidence="1">Belongs to the short-chain dehydrogenases/reductases (SDR) family.</text>
</comment>
<reference evidence="3 4" key="1">
    <citation type="journal article" date="2018" name="IMA Fungus">
        <title>IMA Genome-F 9: Draft genome sequence of Annulohypoxylon stygium, Aspergillus mulundensis, Berkeleyomyces basicola (syn. Thielaviopsis basicola), Ceratocystis smalleyi, two Cercospora beticola strains, Coleophoma cylindrospora, Fusarium fracticaudum, Phialophora cf. hyalina, and Morchella septimelata.</title>
        <authorList>
            <person name="Wingfield B.D."/>
            <person name="Bills G.F."/>
            <person name="Dong Y."/>
            <person name="Huang W."/>
            <person name="Nel W.J."/>
            <person name="Swalarsk-Parry B.S."/>
            <person name="Vaghefi N."/>
            <person name="Wilken P.M."/>
            <person name="An Z."/>
            <person name="de Beer Z.W."/>
            <person name="De Vos L."/>
            <person name="Chen L."/>
            <person name="Duong T.A."/>
            <person name="Gao Y."/>
            <person name="Hammerbacher A."/>
            <person name="Kikkert J.R."/>
            <person name="Li Y."/>
            <person name="Li H."/>
            <person name="Li K."/>
            <person name="Li Q."/>
            <person name="Liu X."/>
            <person name="Ma X."/>
            <person name="Naidoo K."/>
            <person name="Pethybridge S.J."/>
            <person name="Sun J."/>
            <person name="Steenkamp E.T."/>
            <person name="van der Nest M.A."/>
            <person name="van Wyk S."/>
            <person name="Wingfield M.J."/>
            <person name="Xiong C."/>
            <person name="Yue Q."/>
            <person name="Zhang X."/>
        </authorList>
    </citation>
    <scope>NUCLEOTIDE SEQUENCE [LARGE SCALE GENOMIC DNA]</scope>
    <source>
        <strain evidence="3 4">BP6252</strain>
    </source>
</reference>
<dbReference type="AlphaFoldDB" id="A0A3D8QKM4"/>
<dbReference type="SUPFAM" id="SSF51735">
    <property type="entry name" value="NAD(P)-binding Rossmann-fold domains"/>
    <property type="match status" value="1"/>
</dbReference>
<dbReference type="OrthoDB" id="37659at2759"/>
<accession>A0A3D8QKM4</accession>
<dbReference type="Pfam" id="PF00106">
    <property type="entry name" value="adh_short"/>
    <property type="match status" value="1"/>
</dbReference>
<proteinExistence type="inferred from homology"/>
<dbReference type="PANTHER" id="PTHR44229:SF4">
    <property type="entry name" value="15-HYDROXYPROSTAGLANDIN DEHYDROGENASE [NAD(+)]"/>
    <property type="match status" value="1"/>
</dbReference>